<dbReference type="AlphaFoldDB" id="A0AAW6T598"/>
<proteinExistence type="predicted"/>
<feature type="compositionally biased region" description="Polar residues" evidence="1">
    <location>
        <begin position="18"/>
        <end position="28"/>
    </location>
</feature>
<sequence>MSNVPPPLTPDPDERPQQAGSDAPTSPEAQAAAQPDVPGAPVPPPAPEPPAAPSAPPGATMPPPGPGAQSYGAPQSPYGASGASPYATPPAGPGGPNAPYSYSQPGAGTKAPVLSIISLIAGIVGVIGSLAVVWIPIIGGILQLFIPAAAVVLGFLGKKREPWASKGLWLTGIILGFAGIAIGLISIIAWIALFAAFGNSGYTYNY</sequence>
<feature type="region of interest" description="Disordered" evidence="1">
    <location>
        <begin position="1"/>
        <end position="100"/>
    </location>
</feature>
<feature type="transmembrane region" description="Helical" evidence="2">
    <location>
        <begin position="168"/>
        <end position="197"/>
    </location>
</feature>
<comment type="caution">
    <text evidence="3">The sequence shown here is derived from an EMBL/GenBank/DDBJ whole genome shotgun (WGS) entry which is preliminary data.</text>
</comment>
<keyword evidence="4" id="KW-1185">Reference proteome</keyword>
<dbReference type="RefSeq" id="WP_281488407.1">
    <property type="nucleotide sequence ID" value="NZ_JASATX010000002.1"/>
</dbReference>
<keyword evidence="2" id="KW-0812">Transmembrane</keyword>
<feature type="transmembrane region" description="Helical" evidence="2">
    <location>
        <begin position="111"/>
        <end position="131"/>
    </location>
</feature>
<feature type="compositionally biased region" description="Pro residues" evidence="1">
    <location>
        <begin position="1"/>
        <end position="10"/>
    </location>
</feature>
<protein>
    <recommendedName>
        <fullName evidence="5">DUF4190 domain-containing protein</fullName>
    </recommendedName>
</protein>
<name>A0AAW6T598_9MICO</name>
<evidence type="ECO:0000256" key="2">
    <source>
        <dbReference type="SAM" id="Phobius"/>
    </source>
</evidence>
<keyword evidence="2" id="KW-1133">Transmembrane helix</keyword>
<evidence type="ECO:0008006" key="5">
    <source>
        <dbReference type="Google" id="ProtNLM"/>
    </source>
</evidence>
<feature type="compositionally biased region" description="Pro residues" evidence="1">
    <location>
        <begin position="38"/>
        <end position="66"/>
    </location>
</feature>
<reference evidence="3 4" key="1">
    <citation type="submission" date="2023-04" db="EMBL/GenBank/DDBJ databases">
        <title>Klugiella caeni sp. nov. isolated from the sludge of biochemical tank.</title>
        <authorList>
            <person name="Geng K."/>
        </authorList>
    </citation>
    <scope>NUCLEOTIDE SEQUENCE [LARGE SCALE GENOMIC DNA]</scope>
    <source>
        <strain evidence="3 4">YN-L-19</strain>
    </source>
</reference>
<feature type="transmembrane region" description="Helical" evidence="2">
    <location>
        <begin position="137"/>
        <end position="156"/>
    </location>
</feature>
<evidence type="ECO:0000313" key="3">
    <source>
        <dbReference type="EMBL" id="MDI2098624.1"/>
    </source>
</evidence>
<organism evidence="3 4">
    <name type="scientific">Ruicaihuangia caeni</name>
    <dbReference type="NCBI Taxonomy" id="3042517"/>
    <lineage>
        <taxon>Bacteria</taxon>
        <taxon>Bacillati</taxon>
        <taxon>Actinomycetota</taxon>
        <taxon>Actinomycetes</taxon>
        <taxon>Micrococcales</taxon>
        <taxon>Microbacteriaceae</taxon>
        <taxon>Ruicaihuangia</taxon>
    </lineage>
</organism>
<dbReference type="EMBL" id="JASATX010000002">
    <property type="protein sequence ID" value="MDI2098624.1"/>
    <property type="molecule type" value="Genomic_DNA"/>
</dbReference>
<gene>
    <name evidence="3" type="ORF">QF206_06560</name>
</gene>
<evidence type="ECO:0000256" key="1">
    <source>
        <dbReference type="SAM" id="MobiDB-lite"/>
    </source>
</evidence>
<keyword evidence="2" id="KW-0472">Membrane</keyword>
<evidence type="ECO:0000313" key="4">
    <source>
        <dbReference type="Proteomes" id="UP001321506"/>
    </source>
</evidence>
<accession>A0AAW6T598</accession>
<dbReference type="Proteomes" id="UP001321506">
    <property type="component" value="Unassembled WGS sequence"/>
</dbReference>